<keyword evidence="1" id="KW-0812">Transmembrane</keyword>
<feature type="transmembrane region" description="Helical" evidence="1">
    <location>
        <begin position="34"/>
        <end position="57"/>
    </location>
</feature>
<keyword evidence="1" id="KW-1133">Transmembrane helix</keyword>
<sequence>MSCEDLVCAGCAHPVAEGRCPLCRANRERMHHHGLGGMTPALVSLALIALFFLTLALKHLSGA</sequence>
<keyword evidence="3" id="KW-1185">Reference proteome</keyword>
<gene>
    <name evidence="2" type="ORF">SAMN05216275_10132</name>
</gene>
<dbReference type="EMBL" id="FOQY01000001">
    <property type="protein sequence ID" value="SFI07193.1"/>
    <property type="molecule type" value="Genomic_DNA"/>
</dbReference>
<dbReference type="RefSeq" id="WP_012888191.1">
    <property type="nucleotide sequence ID" value="NZ_FOQY01000001.1"/>
</dbReference>
<reference evidence="3" key="1">
    <citation type="submission" date="2016-10" db="EMBL/GenBank/DDBJ databases">
        <authorList>
            <person name="Varghese N."/>
            <person name="Submissions S."/>
        </authorList>
    </citation>
    <scope>NUCLEOTIDE SEQUENCE [LARGE SCALE GENOMIC DNA]</scope>
    <source>
        <strain evidence="3">CGMCC 4.2126</strain>
    </source>
</reference>
<evidence type="ECO:0000313" key="2">
    <source>
        <dbReference type="EMBL" id="SFI07193.1"/>
    </source>
</evidence>
<organism evidence="2 3">
    <name type="scientific">Streptosporangium canum</name>
    <dbReference type="NCBI Taxonomy" id="324952"/>
    <lineage>
        <taxon>Bacteria</taxon>
        <taxon>Bacillati</taxon>
        <taxon>Actinomycetota</taxon>
        <taxon>Actinomycetes</taxon>
        <taxon>Streptosporangiales</taxon>
        <taxon>Streptosporangiaceae</taxon>
        <taxon>Streptosporangium</taxon>
    </lineage>
</organism>
<accession>A0A1I3F7P7</accession>
<evidence type="ECO:0000313" key="3">
    <source>
        <dbReference type="Proteomes" id="UP000199111"/>
    </source>
</evidence>
<keyword evidence="1" id="KW-0472">Membrane</keyword>
<dbReference type="AlphaFoldDB" id="A0A1I3F7P7"/>
<dbReference type="Proteomes" id="UP000199111">
    <property type="component" value="Unassembled WGS sequence"/>
</dbReference>
<protein>
    <submittedName>
        <fullName evidence="2">Uncharacterized protein</fullName>
    </submittedName>
</protein>
<evidence type="ECO:0000256" key="1">
    <source>
        <dbReference type="SAM" id="Phobius"/>
    </source>
</evidence>
<proteinExistence type="predicted"/>
<dbReference type="GeneID" id="96295933"/>
<name>A0A1I3F7P7_9ACTN</name>